<feature type="compositionally biased region" description="Low complexity" evidence="1">
    <location>
        <begin position="82"/>
        <end position="101"/>
    </location>
</feature>
<proteinExistence type="predicted"/>
<organism evidence="2 3">
    <name type="scientific">Cerrena zonata</name>
    <dbReference type="NCBI Taxonomy" id="2478898"/>
    <lineage>
        <taxon>Eukaryota</taxon>
        <taxon>Fungi</taxon>
        <taxon>Dikarya</taxon>
        <taxon>Basidiomycota</taxon>
        <taxon>Agaricomycotina</taxon>
        <taxon>Agaricomycetes</taxon>
        <taxon>Polyporales</taxon>
        <taxon>Cerrenaceae</taxon>
        <taxon>Cerrena</taxon>
    </lineage>
</organism>
<feature type="compositionally biased region" description="Low complexity" evidence="1">
    <location>
        <begin position="1"/>
        <end position="34"/>
    </location>
</feature>
<dbReference type="AlphaFoldDB" id="A0AAW0GGF6"/>
<sequence>MPPQSHLAASSSATVAAHTSTATATTSRRQPASTGGPRKRAIANADDAAYHSTTAATKRSAADKGDGEHRAKRKRVDHIIDGVSGASTSTSRRGGASGASARDSHGHGEVGVSASAGTRRLGVAAANAGVGASGSGDRENGKSSLIDFNALPTAALHRYLAKFDLIPELDPLPSLAIDPIPPSFLTHPRTHRQATSSPPPASLPITPANRPRRESGPGTSANRRRSSRMLEDEGRRRVPILNDVGEVHAALAALAERHFRSEAVREVDTLTVFMCAVRAKGHGKPAAVVGPP</sequence>
<dbReference type="EMBL" id="JASBNA010000011">
    <property type="protein sequence ID" value="KAK7688090.1"/>
    <property type="molecule type" value="Genomic_DNA"/>
</dbReference>
<evidence type="ECO:0000313" key="3">
    <source>
        <dbReference type="Proteomes" id="UP001385951"/>
    </source>
</evidence>
<reference evidence="2 3" key="1">
    <citation type="submission" date="2022-09" db="EMBL/GenBank/DDBJ databases">
        <authorList>
            <person name="Palmer J.M."/>
        </authorList>
    </citation>
    <scope>NUCLEOTIDE SEQUENCE [LARGE SCALE GENOMIC DNA]</scope>
    <source>
        <strain evidence="2 3">DSM 7382</strain>
    </source>
</reference>
<feature type="compositionally biased region" description="Basic and acidic residues" evidence="1">
    <location>
        <begin position="60"/>
        <end position="69"/>
    </location>
</feature>
<protein>
    <recommendedName>
        <fullName evidence="4">Histone deacetylase complex subunit SAP30 Sin3 binding domain-containing protein</fullName>
    </recommendedName>
</protein>
<evidence type="ECO:0000256" key="1">
    <source>
        <dbReference type="SAM" id="MobiDB-lite"/>
    </source>
</evidence>
<evidence type="ECO:0000313" key="2">
    <source>
        <dbReference type="EMBL" id="KAK7688090.1"/>
    </source>
</evidence>
<dbReference type="Proteomes" id="UP001385951">
    <property type="component" value="Unassembled WGS sequence"/>
</dbReference>
<gene>
    <name evidence="2" type="ORF">QCA50_008460</name>
</gene>
<name>A0AAW0GGF6_9APHY</name>
<keyword evidence="3" id="KW-1185">Reference proteome</keyword>
<feature type="region of interest" description="Disordered" evidence="1">
    <location>
        <begin position="1"/>
        <end position="112"/>
    </location>
</feature>
<comment type="caution">
    <text evidence="2">The sequence shown here is derived from an EMBL/GenBank/DDBJ whole genome shotgun (WGS) entry which is preliminary data.</text>
</comment>
<feature type="region of interest" description="Disordered" evidence="1">
    <location>
        <begin position="183"/>
        <end position="234"/>
    </location>
</feature>
<evidence type="ECO:0008006" key="4">
    <source>
        <dbReference type="Google" id="ProtNLM"/>
    </source>
</evidence>
<accession>A0AAW0GGF6</accession>